<evidence type="ECO:0008006" key="3">
    <source>
        <dbReference type="Google" id="ProtNLM"/>
    </source>
</evidence>
<evidence type="ECO:0000313" key="1">
    <source>
        <dbReference type="EMBL" id="MBM7619840.1"/>
    </source>
</evidence>
<evidence type="ECO:0000313" key="2">
    <source>
        <dbReference type="Proteomes" id="UP000737402"/>
    </source>
</evidence>
<organism evidence="1 2">
    <name type="scientific">Sutcliffiella tianshenii</name>
    <dbReference type="NCBI Taxonomy" id="1463404"/>
    <lineage>
        <taxon>Bacteria</taxon>
        <taxon>Bacillati</taxon>
        <taxon>Bacillota</taxon>
        <taxon>Bacilli</taxon>
        <taxon>Bacillales</taxon>
        <taxon>Bacillaceae</taxon>
        <taxon>Sutcliffiella</taxon>
    </lineage>
</organism>
<keyword evidence="2" id="KW-1185">Reference proteome</keyword>
<gene>
    <name evidence="1" type="ORF">JOC95_001692</name>
</gene>
<dbReference type="Proteomes" id="UP000737402">
    <property type="component" value="Unassembled WGS sequence"/>
</dbReference>
<proteinExistence type="predicted"/>
<dbReference type="EMBL" id="JAFBED010000003">
    <property type="protein sequence ID" value="MBM7619840.1"/>
    <property type="molecule type" value="Genomic_DNA"/>
</dbReference>
<protein>
    <recommendedName>
        <fullName evidence="3">Hydrolase</fullName>
    </recommendedName>
</protein>
<name>A0ABS2NYR4_9BACI</name>
<sequence>MEKYLYYVTMETGKIHREPFDDRVKYYEVLATNDEIRELEVLFEELNRSEYSFDGFREPMNEKSTQEHRNKQQLILDKIFVTIYELGTETTKEEIKTMNGLNQRV</sequence>
<comment type="caution">
    <text evidence="1">The sequence shown here is derived from an EMBL/GenBank/DDBJ whole genome shotgun (WGS) entry which is preliminary data.</text>
</comment>
<dbReference type="RefSeq" id="WP_204415092.1">
    <property type="nucleotide sequence ID" value="NZ_JAFBED010000003.1"/>
</dbReference>
<accession>A0ABS2NYR4</accession>
<reference evidence="1 2" key="1">
    <citation type="submission" date="2021-01" db="EMBL/GenBank/DDBJ databases">
        <title>Genomic Encyclopedia of Type Strains, Phase IV (KMG-IV): sequencing the most valuable type-strain genomes for metagenomic binning, comparative biology and taxonomic classification.</title>
        <authorList>
            <person name="Goeker M."/>
        </authorList>
    </citation>
    <scope>NUCLEOTIDE SEQUENCE [LARGE SCALE GENOMIC DNA]</scope>
    <source>
        <strain evidence="1 2">DSM 25879</strain>
    </source>
</reference>